<gene>
    <name evidence="2" type="ORF">ACFFGX_06410</name>
</gene>
<protein>
    <submittedName>
        <fullName evidence="2">DUF1654 domain-containing protein</fullName>
    </submittedName>
</protein>
<proteinExistence type="predicted"/>
<keyword evidence="3" id="KW-1185">Reference proteome</keyword>
<accession>A0ABV6SI82</accession>
<name>A0ABV6SI82_AZOPA</name>
<dbReference type="InterPro" id="IPR012449">
    <property type="entry name" value="Phage_F116_Orf28"/>
</dbReference>
<evidence type="ECO:0000313" key="2">
    <source>
        <dbReference type="EMBL" id="MFC0709237.1"/>
    </source>
</evidence>
<dbReference type="RefSeq" id="WP_376943954.1">
    <property type="nucleotide sequence ID" value="NZ_CP171449.1"/>
</dbReference>
<sequence>MSFRARAITHQNQISSYHRLVRRINHQVSSSPKAMAERQATLAPEPHDNPEDWERLLSEIEESDNVEMTKHKDGSITVRWSWPEQ</sequence>
<dbReference type="Proteomes" id="UP001589891">
    <property type="component" value="Unassembled WGS sequence"/>
</dbReference>
<evidence type="ECO:0000256" key="1">
    <source>
        <dbReference type="SAM" id="MobiDB-lite"/>
    </source>
</evidence>
<feature type="region of interest" description="Disordered" evidence="1">
    <location>
        <begin position="28"/>
        <end position="51"/>
    </location>
</feature>
<dbReference type="Pfam" id="PF07867">
    <property type="entry name" value="DUF1654"/>
    <property type="match status" value="1"/>
</dbReference>
<organism evidence="2 3">
    <name type="scientific">Azorhizophilus paspali</name>
    <name type="common">Azotobacter paspali</name>
    <dbReference type="NCBI Taxonomy" id="69963"/>
    <lineage>
        <taxon>Bacteria</taxon>
        <taxon>Pseudomonadati</taxon>
        <taxon>Pseudomonadota</taxon>
        <taxon>Gammaproteobacteria</taxon>
        <taxon>Pseudomonadales</taxon>
        <taxon>Pseudomonadaceae</taxon>
        <taxon>Azorhizophilus</taxon>
    </lineage>
</organism>
<dbReference type="EMBL" id="JBHLSS010000041">
    <property type="protein sequence ID" value="MFC0709237.1"/>
    <property type="molecule type" value="Genomic_DNA"/>
</dbReference>
<reference evidence="2 3" key="1">
    <citation type="submission" date="2024-09" db="EMBL/GenBank/DDBJ databases">
        <authorList>
            <person name="Sun Q."/>
            <person name="Mori K."/>
        </authorList>
    </citation>
    <scope>NUCLEOTIDE SEQUENCE [LARGE SCALE GENOMIC DNA]</scope>
    <source>
        <strain evidence="2 3">NCAIM B.01794</strain>
    </source>
</reference>
<comment type="caution">
    <text evidence="2">The sequence shown here is derived from an EMBL/GenBank/DDBJ whole genome shotgun (WGS) entry which is preliminary data.</text>
</comment>
<evidence type="ECO:0000313" key="3">
    <source>
        <dbReference type="Proteomes" id="UP001589891"/>
    </source>
</evidence>